<organism evidence="3 4">
    <name type="scientific">Trichoderma simmonsii</name>
    <dbReference type="NCBI Taxonomy" id="1491479"/>
    <lineage>
        <taxon>Eukaryota</taxon>
        <taxon>Fungi</taxon>
        <taxon>Dikarya</taxon>
        <taxon>Ascomycota</taxon>
        <taxon>Pezizomycotina</taxon>
        <taxon>Sordariomycetes</taxon>
        <taxon>Hypocreomycetidae</taxon>
        <taxon>Hypocreales</taxon>
        <taxon>Hypocreaceae</taxon>
        <taxon>Trichoderma</taxon>
    </lineage>
</organism>
<proteinExistence type="predicted"/>
<dbReference type="SMART" id="SM00554">
    <property type="entry name" value="FAS1"/>
    <property type="match status" value="1"/>
</dbReference>
<dbReference type="SUPFAM" id="SSF82153">
    <property type="entry name" value="FAS1 domain"/>
    <property type="match status" value="1"/>
</dbReference>
<dbReference type="EMBL" id="CP075864">
    <property type="protein sequence ID" value="QYS94597.1"/>
    <property type="molecule type" value="Genomic_DNA"/>
</dbReference>
<dbReference type="InterPro" id="IPR000782">
    <property type="entry name" value="FAS1_domain"/>
</dbReference>
<accession>A0A8G0L2I2</accession>
<dbReference type="AlphaFoldDB" id="A0A8G0L2I2"/>
<evidence type="ECO:0000313" key="3">
    <source>
        <dbReference type="EMBL" id="QYS94597.1"/>
    </source>
</evidence>
<dbReference type="Proteomes" id="UP000826661">
    <property type="component" value="Chromosome I"/>
</dbReference>
<evidence type="ECO:0000256" key="1">
    <source>
        <dbReference type="SAM" id="SignalP"/>
    </source>
</evidence>
<feature type="domain" description="FAS1" evidence="2">
    <location>
        <begin position="184"/>
        <end position="319"/>
    </location>
</feature>
<gene>
    <name evidence="3" type="ORF">H0G86_001926</name>
</gene>
<dbReference type="Gene3D" id="2.30.180.10">
    <property type="entry name" value="FAS1 domain"/>
    <property type="match status" value="2"/>
</dbReference>
<sequence length="357" mass="37757">MHKQHLFSLFGLYAASVTLAQSPQSLLSVLQQNGFSEFAQRLQASEPVLANPGIIVYAPSNSAFGSSISINVTFNATVSRRQAGAASGLESSLYFSNTIKNEYIDPSAGGQNNTSARRFRKRATSLGTVLETLYQDPSVRLGPGNNQTLVERGVPSASLPFVFSGSGKYSKVTGPDIPFDGGVVRPIDALLSLPGNLSSTLQTLGEAKFAAALQQAGLVEALENTGSITVLAPSNDVFTLSSTLTQAQLGQVLKEHIIVSPSFPLYSPWLVDGLTVRTLGGSNISVVIKDDVAYLNGARILGGDSLIQNGVVHTIDKLLSGNIPTIPTSTAMITRPLPWEALTLTFIGTVVARHLLF</sequence>
<evidence type="ECO:0000259" key="2">
    <source>
        <dbReference type="PROSITE" id="PS50213"/>
    </source>
</evidence>
<dbReference type="GO" id="GO:0016236">
    <property type="term" value="P:macroautophagy"/>
    <property type="evidence" value="ECO:0007669"/>
    <property type="project" value="TreeGrafter"/>
</dbReference>
<feature type="signal peptide" evidence="1">
    <location>
        <begin position="1"/>
        <end position="20"/>
    </location>
</feature>
<evidence type="ECO:0000313" key="4">
    <source>
        <dbReference type="Proteomes" id="UP000826661"/>
    </source>
</evidence>
<dbReference type="Pfam" id="PF02469">
    <property type="entry name" value="Fasciclin"/>
    <property type="match status" value="1"/>
</dbReference>
<dbReference type="PANTHER" id="PTHR10900">
    <property type="entry name" value="PERIOSTIN-RELATED"/>
    <property type="match status" value="1"/>
</dbReference>
<keyword evidence="1" id="KW-0732">Signal</keyword>
<keyword evidence="4" id="KW-1185">Reference proteome</keyword>
<protein>
    <submittedName>
        <fullName evidence="3">FAS1 domain-containing protein</fullName>
    </submittedName>
</protein>
<dbReference type="InterPro" id="IPR050904">
    <property type="entry name" value="Adhesion/Biosynth-related"/>
</dbReference>
<name>A0A8G0L2I2_9HYPO</name>
<reference evidence="3 4" key="1">
    <citation type="journal article" date="2021" name="BMC Genomics">
        <title>Telomere-to-telomere genome assembly of asparaginase-producing Trichoderma simmonsii.</title>
        <authorList>
            <person name="Chung D."/>
            <person name="Kwon Y.M."/>
            <person name="Yang Y."/>
        </authorList>
    </citation>
    <scope>NUCLEOTIDE SEQUENCE [LARGE SCALE GENOMIC DNA]</scope>
    <source>
        <strain evidence="3 4">GH-Sj1</strain>
    </source>
</reference>
<feature type="chain" id="PRO_5034243894" evidence="1">
    <location>
        <begin position="21"/>
        <end position="357"/>
    </location>
</feature>
<dbReference type="PROSITE" id="PS50213">
    <property type="entry name" value="FAS1"/>
    <property type="match status" value="1"/>
</dbReference>
<dbReference type="InterPro" id="IPR036378">
    <property type="entry name" value="FAS1_dom_sf"/>
</dbReference>
<dbReference type="GO" id="GO:0000329">
    <property type="term" value="C:fungal-type vacuole membrane"/>
    <property type="evidence" value="ECO:0007669"/>
    <property type="project" value="TreeGrafter"/>
</dbReference>
<dbReference type="PANTHER" id="PTHR10900:SF77">
    <property type="entry name" value="FI19380P1"/>
    <property type="match status" value="1"/>
</dbReference>